<protein>
    <submittedName>
        <fullName evidence="1">Uncharacterized protein</fullName>
    </submittedName>
</protein>
<sequence length="64" mass="7567">MNYWPYRVINWHERHQTVSTQKRQSHRAARLASDMEKPLQILIQAKQHPMIVPLEGTVFPSSMP</sequence>
<dbReference type="KEGG" id="doe:DENOEST_1255"/>
<dbReference type="AlphaFoldDB" id="A0A6S6XUB4"/>
<dbReference type="Proteomes" id="UP000515733">
    <property type="component" value="Chromosome"/>
</dbReference>
<proteinExistence type="predicted"/>
<accession>A0A6S6XUB4</accession>
<name>A0A6S6XUB4_9PROT</name>
<organism evidence="1 2">
    <name type="scientific">Denitratisoma oestradiolicum</name>
    <dbReference type="NCBI Taxonomy" id="311182"/>
    <lineage>
        <taxon>Bacteria</taxon>
        <taxon>Pseudomonadati</taxon>
        <taxon>Pseudomonadota</taxon>
        <taxon>Betaproteobacteria</taxon>
        <taxon>Nitrosomonadales</taxon>
        <taxon>Sterolibacteriaceae</taxon>
        <taxon>Denitratisoma</taxon>
    </lineage>
</organism>
<evidence type="ECO:0000313" key="2">
    <source>
        <dbReference type="Proteomes" id="UP000515733"/>
    </source>
</evidence>
<dbReference type="EMBL" id="LR778301">
    <property type="protein sequence ID" value="CAB1368420.1"/>
    <property type="molecule type" value="Genomic_DNA"/>
</dbReference>
<gene>
    <name evidence="1" type="ORF">DENOEST_1255</name>
</gene>
<keyword evidence="2" id="KW-1185">Reference proteome</keyword>
<evidence type="ECO:0000313" key="1">
    <source>
        <dbReference type="EMBL" id="CAB1368420.1"/>
    </source>
</evidence>
<reference evidence="1 2" key="1">
    <citation type="submission" date="2020-03" db="EMBL/GenBank/DDBJ databases">
        <authorList>
            <consortium name="Genoscope - CEA"/>
            <person name="William W."/>
        </authorList>
    </citation>
    <scope>NUCLEOTIDE SEQUENCE [LARGE SCALE GENOMIC DNA]</scope>
    <source>
        <strain evidence="2">DSM 16959</strain>
    </source>
</reference>